<protein>
    <submittedName>
        <fullName evidence="1">Permease, putative</fullName>
    </submittedName>
</protein>
<evidence type="ECO:0000313" key="2">
    <source>
        <dbReference type="Proteomes" id="UP000366051"/>
    </source>
</evidence>
<organism evidence="1 2">
    <name type="scientific">Heliorestis convoluta</name>
    <dbReference type="NCBI Taxonomy" id="356322"/>
    <lineage>
        <taxon>Bacteria</taxon>
        <taxon>Bacillati</taxon>
        <taxon>Bacillota</taxon>
        <taxon>Clostridia</taxon>
        <taxon>Eubacteriales</taxon>
        <taxon>Heliobacteriaceae</taxon>
        <taxon>Heliorestis</taxon>
    </lineage>
</organism>
<evidence type="ECO:0000313" key="1">
    <source>
        <dbReference type="EMBL" id="QGG49327.1"/>
    </source>
</evidence>
<accession>A0A5Q2N3E3</accession>
<name>A0A5Q2N3E3_9FIRM</name>
<dbReference type="Proteomes" id="UP000366051">
    <property type="component" value="Chromosome"/>
</dbReference>
<dbReference type="KEGG" id="hcv:FTV88_3261"/>
<proteinExistence type="predicted"/>
<gene>
    <name evidence="1" type="ORF">FTV88_3261</name>
</gene>
<dbReference type="EMBL" id="CP045875">
    <property type="protein sequence ID" value="QGG49327.1"/>
    <property type="molecule type" value="Genomic_DNA"/>
</dbReference>
<sequence>MPLSAFLLGLVGASGIGLLFGLYPASKASRLDPIKALRYE</sequence>
<keyword evidence="2" id="KW-1185">Reference proteome</keyword>
<dbReference type="AlphaFoldDB" id="A0A5Q2N3E3"/>
<dbReference type="RefSeq" id="WP_279236861.1">
    <property type="nucleotide sequence ID" value="NZ_CP045875.1"/>
</dbReference>
<reference evidence="2" key="1">
    <citation type="submission" date="2019-11" db="EMBL/GenBank/DDBJ databases">
        <title>Genome sequence of Heliorestis convoluta strain HH, an alkaliphilic and minimalistic phototrophic bacterium from a soda lake in Egypt.</title>
        <authorList>
            <person name="Dewey E.D."/>
            <person name="Stokes L.M."/>
            <person name="Burchell B.M."/>
            <person name="Shaffer K.N."/>
            <person name="Huntington A.M."/>
            <person name="Baker J.M."/>
            <person name="Nadendla S."/>
            <person name="Giglio M.G."/>
            <person name="Touchman J.W."/>
            <person name="Blankenship R.E."/>
            <person name="Madigan M.T."/>
            <person name="Sattley W.M."/>
        </authorList>
    </citation>
    <scope>NUCLEOTIDE SEQUENCE [LARGE SCALE GENOMIC DNA]</scope>
    <source>
        <strain evidence="2">HH</strain>
    </source>
</reference>